<dbReference type="Pfam" id="PF13426">
    <property type="entry name" value="PAS_9"/>
    <property type="match status" value="1"/>
</dbReference>
<feature type="domain" description="HAMP" evidence="8">
    <location>
        <begin position="193"/>
        <end position="245"/>
    </location>
</feature>
<proteinExistence type="inferred from homology"/>
<dbReference type="Proteomes" id="UP000094329">
    <property type="component" value="Unassembled WGS sequence"/>
</dbReference>
<dbReference type="Pfam" id="PF18947">
    <property type="entry name" value="HAMP_2"/>
    <property type="match status" value="1"/>
</dbReference>
<feature type="compositionally biased region" description="Polar residues" evidence="5">
    <location>
        <begin position="925"/>
        <end position="937"/>
    </location>
</feature>
<dbReference type="InterPro" id="IPR003660">
    <property type="entry name" value="HAMP_dom"/>
</dbReference>
<name>A0ABX2ZZS1_9GAMM</name>
<feature type="domain" description="HAMP" evidence="8">
    <location>
        <begin position="598"/>
        <end position="650"/>
    </location>
</feature>
<evidence type="ECO:0000256" key="2">
    <source>
        <dbReference type="ARBA" id="ARBA00023224"/>
    </source>
</evidence>
<keyword evidence="6" id="KW-0472">Membrane</keyword>
<dbReference type="PRINTS" id="PR00260">
    <property type="entry name" value="CHEMTRNSDUCR"/>
</dbReference>
<dbReference type="CDD" id="cd06225">
    <property type="entry name" value="HAMP"/>
    <property type="match status" value="1"/>
</dbReference>
<dbReference type="PROSITE" id="PS50885">
    <property type="entry name" value="HAMP"/>
    <property type="match status" value="2"/>
</dbReference>
<comment type="similarity">
    <text evidence="3">Belongs to the methyl-accepting chemotaxis (MCP) protein family.</text>
</comment>
<comment type="caution">
    <text evidence="9">The sequence shown here is derived from an EMBL/GenBank/DDBJ whole genome shotgun (WGS) entry which is preliminary data.</text>
</comment>
<dbReference type="EMBL" id="MDTU01000001">
    <property type="protein sequence ID" value="ODN41733.1"/>
    <property type="molecule type" value="Genomic_DNA"/>
</dbReference>
<dbReference type="Pfam" id="PF13188">
    <property type="entry name" value="PAS_8"/>
    <property type="match status" value="1"/>
</dbReference>
<dbReference type="InterPro" id="IPR004090">
    <property type="entry name" value="Chemotax_Me-accpt_rcpt"/>
</dbReference>
<feature type="domain" description="Methyl-accepting transducer" evidence="7">
    <location>
        <begin position="655"/>
        <end position="884"/>
    </location>
</feature>
<keyword evidence="10" id="KW-1185">Reference proteome</keyword>
<evidence type="ECO:0000256" key="6">
    <source>
        <dbReference type="SAM" id="Phobius"/>
    </source>
</evidence>
<keyword evidence="1" id="KW-0488">Methylation</keyword>
<evidence type="ECO:0000256" key="5">
    <source>
        <dbReference type="SAM" id="MobiDB-lite"/>
    </source>
</evidence>
<dbReference type="CDD" id="cd11386">
    <property type="entry name" value="MCP_signal"/>
    <property type="match status" value="1"/>
</dbReference>
<dbReference type="InterPro" id="IPR035965">
    <property type="entry name" value="PAS-like_dom_sf"/>
</dbReference>
<dbReference type="PANTHER" id="PTHR43531:SF14">
    <property type="entry name" value="METHYL-ACCEPTING CHEMOTAXIS PROTEIN I-RELATED"/>
    <property type="match status" value="1"/>
</dbReference>
<gene>
    <name evidence="9" type="ORF">BGC07_00455</name>
</gene>
<dbReference type="SUPFAM" id="SSF158472">
    <property type="entry name" value="HAMP domain-like"/>
    <property type="match status" value="1"/>
</dbReference>
<feature type="region of interest" description="Disordered" evidence="5">
    <location>
        <begin position="903"/>
        <end position="952"/>
    </location>
</feature>
<dbReference type="SMART" id="SM00283">
    <property type="entry name" value="MA"/>
    <property type="match status" value="1"/>
</dbReference>
<dbReference type="Gene3D" id="3.30.450.20">
    <property type="entry name" value="PAS domain"/>
    <property type="match status" value="2"/>
</dbReference>
<feature type="transmembrane region" description="Helical" evidence="6">
    <location>
        <begin position="172"/>
        <end position="191"/>
    </location>
</feature>
<dbReference type="InterPro" id="IPR051310">
    <property type="entry name" value="MCP_chemotaxis"/>
</dbReference>
<keyword evidence="6" id="KW-1133">Transmembrane helix</keyword>
<evidence type="ECO:0000313" key="10">
    <source>
        <dbReference type="Proteomes" id="UP000094329"/>
    </source>
</evidence>
<dbReference type="SUPFAM" id="SSF55785">
    <property type="entry name" value="PYP-like sensor domain (PAS domain)"/>
    <property type="match status" value="1"/>
</dbReference>
<dbReference type="InterPro" id="IPR000014">
    <property type="entry name" value="PAS"/>
</dbReference>
<evidence type="ECO:0008006" key="11">
    <source>
        <dbReference type="Google" id="ProtNLM"/>
    </source>
</evidence>
<evidence type="ECO:0000259" key="8">
    <source>
        <dbReference type="PROSITE" id="PS50885"/>
    </source>
</evidence>
<keyword evidence="2 4" id="KW-0807">Transducer</keyword>
<feature type="compositionally biased region" description="Basic and acidic residues" evidence="5">
    <location>
        <begin position="914"/>
        <end position="924"/>
    </location>
</feature>
<dbReference type="InterPro" id="IPR004089">
    <property type="entry name" value="MCPsignal_dom"/>
</dbReference>
<dbReference type="RefSeq" id="WP_069311535.1">
    <property type="nucleotide sequence ID" value="NZ_MDTU01000001.1"/>
</dbReference>
<evidence type="ECO:0000256" key="4">
    <source>
        <dbReference type="PROSITE-ProRule" id="PRU00284"/>
    </source>
</evidence>
<evidence type="ECO:0000259" key="7">
    <source>
        <dbReference type="PROSITE" id="PS50111"/>
    </source>
</evidence>
<keyword evidence="6" id="KW-0812">Transmembrane</keyword>
<organism evidence="9 10">
    <name type="scientific">Piscirickettsia litoralis</name>
    <dbReference type="NCBI Taxonomy" id="1891921"/>
    <lineage>
        <taxon>Bacteria</taxon>
        <taxon>Pseudomonadati</taxon>
        <taxon>Pseudomonadota</taxon>
        <taxon>Gammaproteobacteria</taxon>
        <taxon>Thiotrichales</taxon>
        <taxon>Piscirickettsiaceae</taxon>
        <taxon>Piscirickettsia</taxon>
    </lineage>
</organism>
<dbReference type="Gene3D" id="6.10.340.10">
    <property type="match status" value="1"/>
</dbReference>
<protein>
    <recommendedName>
        <fullName evidence="11">Chemotaxis protein</fullName>
    </recommendedName>
</protein>
<dbReference type="PANTHER" id="PTHR43531">
    <property type="entry name" value="PROTEIN ICFG"/>
    <property type="match status" value="1"/>
</dbReference>
<evidence type="ECO:0000256" key="1">
    <source>
        <dbReference type="ARBA" id="ARBA00022481"/>
    </source>
</evidence>
<dbReference type="Pfam" id="PF00015">
    <property type="entry name" value="MCPsignal"/>
    <property type="match status" value="1"/>
</dbReference>
<reference evidence="9 10" key="1">
    <citation type="submission" date="2016-08" db="EMBL/GenBank/DDBJ databases">
        <title>Draft genome sequence of Candidatus Piscirickettsia litoralis, from seawater.</title>
        <authorList>
            <person name="Wan X."/>
            <person name="Lee A.J."/>
            <person name="Hou S."/>
            <person name="Donachie S.P."/>
        </authorList>
    </citation>
    <scope>NUCLEOTIDE SEQUENCE [LARGE SCALE GENOMIC DNA]</scope>
    <source>
        <strain evidence="9 10">Y2</strain>
    </source>
</reference>
<accession>A0ABX2ZZS1</accession>
<dbReference type="SUPFAM" id="SSF58104">
    <property type="entry name" value="Methyl-accepting chemotaxis protein (MCP) signaling domain"/>
    <property type="match status" value="1"/>
</dbReference>
<sequence length="952" mass="105380">MAKSTKEYQGHTNRVVNIISPEVEKNLSSVAEIASTNENFKAANQTIYTLSKFESSRVYLGQYLTTNKKSEFERFNHGIVKTKSGIANLQQVVTDEKSKAIVSSIGKSIAELSTLGQAIQKSISTINESSKSLTGLSAKMIKDTTKLQDNVWQGLNARGEHIESAISLTNTLTWIITAVAVSLGLIVSFLITRKIGNAISHIVSLSGRIAEGHMNDNIEVKTQDELGNLLKSFKTMQSNLKNKMAEEKEKYLEGLRIKVALDSVNQNVMLADKDYNIIYLNDSLKQMLSDNEEQIQKQVKAFDAQNIIGTNIDTFHKNPAHQRKMLDELTEPYSTTLVIGDLHLAIAATPIFDEDNQRTGTVTEWEDVTESILQKQKEEQQAQEMKAQSEENGRIKVALDRVNQNVMMADKDLNIIYINDSLQTMLSDNEEQIKKYVGKFDANNLIGQCIDIFHKNPAHQRKILDELTAPYEAKLQLGDIYIDLTASPIFDEHGERIGTVTEWNNVSEERRIEKEVNDIIHSVSEGNLNSKVETEGKDGFYLNLAEGLNKITDINRRVLDETTTVMQSLSQGNLNTRMEGDYQGSFAELKQYINNTVGHLTNAIGDTVSVLGAVSKGDLTRRIHGSYDGIFNDLQSYVNQTSERLTDIIEQIRSGSQNVSKAAGEVATGNNSLNQRTQEQATALEETSASMEEISSMVTQTSKQSDQANELSKQAKKCAENGGQVVTTAINAMETIESSSKEISAIINVIDDIAFQTNLLALNAAVEAARAGEQGRGFAVVASEVRNLAQRSASSAKEIKELINASVNKIEDGAKLVIETGKSLDEIVQVIQDVSKNVGEINNASQEQAAGVKEVNRAVIDMDQKTQANNSLVKQMTQLGEDMDQQANQLLSSISFFHTDTNTEVEDNSQHQNSRHEVTTDKAHTQLNEESSNNQQKDAVEPNQDQAKWENF</sequence>
<dbReference type="SMART" id="SM00304">
    <property type="entry name" value="HAMP"/>
    <property type="match status" value="2"/>
</dbReference>
<evidence type="ECO:0000313" key="9">
    <source>
        <dbReference type="EMBL" id="ODN41733.1"/>
    </source>
</evidence>
<evidence type="ECO:0000256" key="3">
    <source>
        <dbReference type="ARBA" id="ARBA00029447"/>
    </source>
</evidence>
<dbReference type="Gene3D" id="1.10.287.950">
    <property type="entry name" value="Methyl-accepting chemotaxis protein"/>
    <property type="match status" value="1"/>
</dbReference>
<dbReference type="PROSITE" id="PS50111">
    <property type="entry name" value="CHEMOTAXIS_TRANSDUC_2"/>
    <property type="match status" value="1"/>
</dbReference>
<dbReference type="Pfam" id="PF00672">
    <property type="entry name" value="HAMP"/>
    <property type="match status" value="1"/>
</dbReference>